<name>A0A9D4ZR63_ADICA</name>
<organism evidence="2 3">
    <name type="scientific">Adiantum capillus-veneris</name>
    <name type="common">Maidenhair fern</name>
    <dbReference type="NCBI Taxonomy" id="13818"/>
    <lineage>
        <taxon>Eukaryota</taxon>
        <taxon>Viridiplantae</taxon>
        <taxon>Streptophyta</taxon>
        <taxon>Embryophyta</taxon>
        <taxon>Tracheophyta</taxon>
        <taxon>Polypodiopsida</taxon>
        <taxon>Polypodiidae</taxon>
        <taxon>Polypodiales</taxon>
        <taxon>Pteridineae</taxon>
        <taxon>Pteridaceae</taxon>
        <taxon>Vittarioideae</taxon>
        <taxon>Adiantum</taxon>
    </lineage>
</organism>
<evidence type="ECO:0000256" key="1">
    <source>
        <dbReference type="SAM" id="MobiDB-lite"/>
    </source>
</evidence>
<proteinExistence type="predicted"/>
<dbReference type="AlphaFoldDB" id="A0A9D4ZR63"/>
<evidence type="ECO:0000313" key="3">
    <source>
        <dbReference type="Proteomes" id="UP000886520"/>
    </source>
</evidence>
<sequence>MTAAELLVDTQPTSSMASPAKAHSASPLMAPLIAQDSYGKPLLVHTMPSADGESLVRAIHHAHLLASCAASRASKTTLNDDVAVAPSADDPATTIIAIKPFQLKAAAAKRSALAARTSDYT</sequence>
<evidence type="ECO:0000313" key="2">
    <source>
        <dbReference type="EMBL" id="KAI5084743.1"/>
    </source>
</evidence>
<gene>
    <name evidence="2" type="ORF">GOP47_0000912</name>
</gene>
<dbReference type="Proteomes" id="UP000886520">
    <property type="component" value="Chromosome 1"/>
</dbReference>
<feature type="region of interest" description="Disordered" evidence="1">
    <location>
        <begin position="1"/>
        <end position="21"/>
    </location>
</feature>
<dbReference type="EMBL" id="JABFUD020000001">
    <property type="protein sequence ID" value="KAI5084743.1"/>
    <property type="molecule type" value="Genomic_DNA"/>
</dbReference>
<comment type="caution">
    <text evidence="2">The sequence shown here is derived from an EMBL/GenBank/DDBJ whole genome shotgun (WGS) entry which is preliminary data.</text>
</comment>
<protein>
    <submittedName>
        <fullName evidence="2">Uncharacterized protein</fullName>
    </submittedName>
</protein>
<accession>A0A9D4ZR63</accession>
<keyword evidence="3" id="KW-1185">Reference proteome</keyword>
<reference evidence="2" key="1">
    <citation type="submission" date="2021-01" db="EMBL/GenBank/DDBJ databases">
        <title>Adiantum capillus-veneris genome.</title>
        <authorList>
            <person name="Fang Y."/>
            <person name="Liao Q."/>
        </authorList>
    </citation>
    <scope>NUCLEOTIDE SEQUENCE</scope>
    <source>
        <strain evidence="2">H3</strain>
        <tissue evidence="2">Leaf</tissue>
    </source>
</reference>